<name>A0AAD9DDU2_9STRA</name>
<dbReference type="GO" id="GO:0003700">
    <property type="term" value="F:DNA-binding transcription factor activity"/>
    <property type="evidence" value="ECO:0007669"/>
    <property type="project" value="InterPro"/>
</dbReference>
<feature type="compositionally biased region" description="Polar residues" evidence="1">
    <location>
        <begin position="492"/>
        <end position="535"/>
    </location>
</feature>
<feature type="compositionally biased region" description="Low complexity" evidence="1">
    <location>
        <begin position="562"/>
        <end position="577"/>
    </location>
</feature>
<dbReference type="AlphaFoldDB" id="A0AAD9DDU2"/>
<feature type="region of interest" description="Disordered" evidence="1">
    <location>
        <begin position="492"/>
        <end position="620"/>
    </location>
</feature>
<organism evidence="3 4">
    <name type="scientific">Skeletonema marinoi</name>
    <dbReference type="NCBI Taxonomy" id="267567"/>
    <lineage>
        <taxon>Eukaryota</taxon>
        <taxon>Sar</taxon>
        <taxon>Stramenopiles</taxon>
        <taxon>Ochrophyta</taxon>
        <taxon>Bacillariophyta</taxon>
        <taxon>Coscinodiscophyceae</taxon>
        <taxon>Thalassiosirophycidae</taxon>
        <taxon>Thalassiosirales</taxon>
        <taxon>Skeletonemataceae</taxon>
        <taxon>Skeletonema</taxon>
        <taxon>Skeletonema marinoi-dohrnii complex</taxon>
    </lineage>
</organism>
<accession>A0AAD9DDU2</accession>
<comment type="caution">
    <text evidence="3">The sequence shown here is derived from an EMBL/GenBank/DDBJ whole genome shotgun (WGS) entry which is preliminary data.</text>
</comment>
<keyword evidence="4" id="KW-1185">Reference proteome</keyword>
<dbReference type="EMBL" id="JATAAI010000008">
    <property type="protein sequence ID" value="KAK1743936.1"/>
    <property type="molecule type" value="Genomic_DNA"/>
</dbReference>
<dbReference type="InterPro" id="IPR004827">
    <property type="entry name" value="bZIP"/>
</dbReference>
<evidence type="ECO:0000256" key="1">
    <source>
        <dbReference type="SAM" id="MobiDB-lite"/>
    </source>
</evidence>
<reference evidence="3" key="1">
    <citation type="submission" date="2023-06" db="EMBL/GenBank/DDBJ databases">
        <title>Survivors Of The Sea: Transcriptome response of Skeletonema marinoi to long-term dormancy.</title>
        <authorList>
            <person name="Pinder M.I.M."/>
            <person name="Kourtchenko O."/>
            <person name="Robertson E.K."/>
            <person name="Larsson T."/>
            <person name="Maumus F."/>
            <person name="Osuna-Cruz C.M."/>
            <person name="Vancaester E."/>
            <person name="Stenow R."/>
            <person name="Vandepoele K."/>
            <person name="Ploug H."/>
            <person name="Bruchert V."/>
            <person name="Godhe A."/>
            <person name="Topel M."/>
        </authorList>
    </citation>
    <scope>NUCLEOTIDE SEQUENCE</scope>
    <source>
        <strain evidence="3">R05AC</strain>
    </source>
</reference>
<sequence length="677" mass="74725">MLADIFDLYPPRDQPSLKFLYPRPERRPVRARSANNQISYVNYIAVVMASFHQLDNNARHVFIMSSNTTYETMDAVGRTSEEEINFMLGDKEFDIDQALQEDGPQMDGQKATAATMNPKGGNDLQTSIIDAALEDLEEDLKFDGITFDQHHDEFTGMPSLMGYASMGMSAGFNNFDNFQYNTFNYPPPPPVYNTMPNTGYYNTGYYNTGFNNTNFNNIGFHNTTMPMFAPNPTPCFPSDLGLDRNPLSRASMQVGMFSSDLGGDIGFQYPAMAGTFPTDLGMHAELTPIDLGGDIDAHYRGPLKKRRVEKADVGSPVTLAEQPEAYGPFHLVPIKESAVLDMGEAAVAAREARKVRRKKRAKGHIQYLLDASVSEIGSAAVADADYSDPYDFGLSHDEQCEQLLRDYMNNFDAKMFVEGAWDGIYLALSSAKKSSEEEVKVVKATTTKAVVNDVKSTKSSSINSVAANLIHLMRRKPGFSMDAPDDDIGSDLSSSTTLKLPNNTANVLSNPGTPKSQGIIRSNNHIVTPTASDVAQTKKRRIDGSIVSHTKTALPFVPSNLSSKTGPSSPAATPSSSETMEPQQQIDMLADLPAGSDKESRRQRRLMRNRLSAQRSRDKRRRDIAVYTKLKAQKVEEIASMKKTVTEEMEGLKKLEEMVKFAKTFLGPAKFATIVSK</sequence>
<evidence type="ECO:0000313" key="3">
    <source>
        <dbReference type="EMBL" id="KAK1743936.1"/>
    </source>
</evidence>
<dbReference type="PROSITE" id="PS00036">
    <property type="entry name" value="BZIP_BASIC"/>
    <property type="match status" value="1"/>
</dbReference>
<dbReference type="Proteomes" id="UP001224775">
    <property type="component" value="Unassembled WGS sequence"/>
</dbReference>
<proteinExistence type="predicted"/>
<protein>
    <recommendedName>
        <fullName evidence="2">BZIP domain-containing protein</fullName>
    </recommendedName>
</protein>
<evidence type="ECO:0000259" key="2">
    <source>
        <dbReference type="PROSITE" id="PS00036"/>
    </source>
</evidence>
<feature type="domain" description="BZIP" evidence="2">
    <location>
        <begin position="604"/>
        <end position="619"/>
    </location>
</feature>
<evidence type="ECO:0000313" key="4">
    <source>
        <dbReference type="Proteomes" id="UP001224775"/>
    </source>
</evidence>
<gene>
    <name evidence="3" type="ORF">QTG54_005533</name>
</gene>